<dbReference type="SMART" id="SM00855">
    <property type="entry name" value="PGAM"/>
    <property type="match status" value="1"/>
</dbReference>
<dbReference type="InterPro" id="IPR013078">
    <property type="entry name" value="His_Pase_superF_clade-1"/>
</dbReference>
<evidence type="ECO:0000256" key="1">
    <source>
        <dbReference type="ARBA" id="ARBA00022801"/>
    </source>
</evidence>
<name>A0A1Q8CQU5_9PSEU</name>
<sequence length="221" mass="23520">MAAIYLLRHGQASFGTADYDVLSPVGELQAKALGDELRRRGVRVHAVWSGTLRRQLATAAACLPAAGVELEVREDPRWNEYDHLGLVPEGQAADPEDLVASARHFQAQLDAALSRWLAGDDAVGTSGTWAQFSGGAVEAAAEVFAGLPKGGTALVFTSAGLISAICARLLHLPPEGYLALNRTMANASITKLVSGRSGVSLLSYNEHGHFEGENRELLTYR</sequence>
<dbReference type="STRING" id="1912961.BU204_14730"/>
<keyword evidence="1" id="KW-0378">Hydrolase</keyword>
<dbReference type="OrthoDB" id="280692at2"/>
<evidence type="ECO:0000313" key="2">
    <source>
        <dbReference type="EMBL" id="OLF16725.1"/>
    </source>
</evidence>
<protein>
    <recommendedName>
        <fullName evidence="4">Histidine phosphatase family protein</fullName>
    </recommendedName>
</protein>
<accession>A0A1Q8CQU5</accession>
<dbReference type="CDD" id="cd07067">
    <property type="entry name" value="HP_PGM_like"/>
    <property type="match status" value="1"/>
</dbReference>
<gene>
    <name evidence="2" type="ORF">BU204_14730</name>
</gene>
<evidence type="ECO:0008006" key="4">
    <source>
        <dbReference type="Google" id="ProtNLM"/>
    </source>
</evidence>
<dbReference type="RefSeq" id="WP_075126235.1">
    <property type="nucleotide sequence ID" value="NZ_MSIE01000025.1"/>
</dbReference>
<dbReference type="PANTHER" id="PTHR20935">
    <property type="entry name" value="PHOSPHOGLYCERATE MUTASE-RELATED"/>
    <property type="match status" value="1"/>
</dbReference>
<dbReference type="AlphaFoldDB" id="A0A1Q8CQU5"/>
<evidence type="ECO:0000313" key="3">
    <source>
        <dbReference type="Proteomes" id="UP000185596"/>
    </source>
</evidence>
<dbReference type="SUPFAM" id="SSF53254">
    <property type="entry name" value="Phosphoglycerate mutase-like"/>
    <property type="match status" value="1"/>
</dbReference>
<dbReference type="EMBL" id="MSIE01000025">
    <property type="protein sequence ID" value="OLF16725.1"/>
    <property type="molecule type" value="Genomic_DNA"/>
</dbReference>
<dbReference type="Proteomes" id="UP000185596">
    <property type="component" value="Unassembled WGS sequence"/>
</dbReference>
<dbReference type="Gene3D" id="3.40.50.1240">
    <property type="entry name" value="Phosphoglycerate mutase-like"/>
    <property type="match status" value="1"/>
</dbReference>
<dbReference type="Pfam" id="PF00300">
    <property type="entry name" value="His_Phos_1"/>
    <property type="match status" value="1"/>
</dbReference>
<keyword evidence="3" id="KW-1185">Reference proteome</keyword>
<proteinExistence type="predicted"/>
<dbReference type="InterPro" id="IPR051021">
    <property type="entry name" value="Mito_Ser/Thr_phosphatase"/>
</dbReference>
<reference evidence="2 3" key="1">
    <citation type="submission" date="2016-12" db="EMBL/GenBank/DDBJ databases">
        <title>The draft genome sequence of Actinophytocola sp. 11-183.</title>
        <authorList>
            <person name="Wang W."/>
            <person name="Yuan L."/>
        </authorList>
    </citation>
    <scope>NUCLEOTIDE SEQUENCE [LARGE SCALE GENOMIC DNA]</scope>
    <source>
        <strain evidence="2 3">11-183</strain>
    </source>
</reference>
<dbReference type="PANTHER" id="PTHR20935:SF0">
    <property type="entry name" value="SERINE_THREONINE-PROTEIN PHOSPHATASE PGAM5, MITOCHONDRIAL"/>
    <property type="match status" value="1"/>
</dbReference>
<comment type="caution">
    <text evidence="2">The sequence shown here is derived from an EMBL/GenBank/DDBJ whole genome shotgun (WGS) entry which is preliminary data.</text>
</comment>
<dbReference type="GO" id="GO:0016787">
    <property type="term" value="F:hydrolase activity"/>
    <property type="evidence" value="ECO:0007669"/>
    <property type="project" value="UniProtKB-KW"/>
</dbReference>
<organism evidence="2 3">
    <name type="scientific">Actinophytocola xanthii</name>
    <dbReference type="NCBI Taxonomy" id="1912961"/>
    <lineage>
        <taxon>Bacteria</taxon>
        <taxon>Bacillati</taxon>
        <taxon>Actinomycetota</taxon>
        <taxon>Actinomycetes</taxon>
        <taxon>Pseudonocardiales</taxon>
        <taxon>Pseudonocardiaceae</taxon>
    </lineage>
</organism>
<dbReference type="InterPro" id="IPR029033">
    <property type="entry name" value="His_PPase_superfam"/>
</dbReference>